<dbReference type="OMA" id="EGWERFP"/>
<sequence>MVVVCASRKSGRAVVPAMVPALRVELVVSKQMVMGLAALFFQVQRTALMAKLELPKFSMPSMPSMPKLTVPKLQMPKLGGGEKKDKAAKPSPSAPKTTIRPSGGVKVRAAVGNKSNVDAPSFKGSNMELADSGADYKAFPKRRMPGANMQGFLDMAKGMKPK</sequence>
<name>A0A5J4Z365_PORPP</name>
<dbReference type="PDB" id="7Y7A">
    <property type="method" value="EM"/>
    <property type="resolution" value="4.30 A"/>
    <property type="chains" value="5B/5d/YB/Yd=1-162"/>
</dbReference>
<dbReference type="AlphaFoldDB" id="A0A5J4Z365"/>
<gene>
    <name evidence="2" type="ORF">FVE85_5305</name>
</gene>
<dbReference type="PDB" id="7Y5E">
    <property type="method" value="EM"/>
    <property type="resolution" value="3.30 A"/>
    <property type="chains" value="53/Y3=1-162"/>
</dbReference>
<dbReference type="EMBL" id="VRMN01000001">
    <property type="protein sequence ID" value="KAA8497720.1"/>
    <property type="molecule type" value="Genomic_DNA"/>
</dbReference>
<evidence type="ECO:0007829" key="4">
    <source>
        <dbReference type="PDB" id="7Y4L"/>
    </source>
</evidence>
<keyword evidence="3" id="KW-1185">Reference proteome</keyword>
<evidence type="ECO:0007829" key="5">
    <source>
        <dbReference type="PDB" id="7Y5E"/>
    </source>
</evidence>
<reference evidence="3" key="1">
    <citation type="journal article" date="2019" name="Nat. Commun.">
        <title>Expansion of phycobilisome linker gene families in mesophilic red algae.</title>
        <authorList>
            <person name="Lee J."/>
            <person name="Kim D."/>
            <person name="Bhattacharya D."/>
            <person name="Yoon H.S."/>
        </authorList>
    </citation>
    <scope>NUCLEOTIDE SEQUENCE [LARGE SCALE GENOMIC DNA]</scope>
    <source>
        <strain evidence="3">CCMP 1328</strain>
    </source>
</reference>
<dbReference type="EMDB" id="EMD-33658"/>
<dbReference type="Proteomes" id="UP000324585">
    <property type="component" value="Unassembled WGS sequence"/>
</dbReference>
<evidence type="ECO:0000256" key="1">
    <source>
        <dbReference type="SAM" id="MobiDB-lite"/>
    </source>
</evidence>
<dbReference type="PDB" id="7Y4L">
    <property type="method" value="EM"/>
    <property type="resolution" value="3.30 A"/>
    <property type="chains" value="53/Y3=1-162"/>
</dbReference>
<comment type="caution">
    <text evidence="2">The sequence shown here is derived from an EMBL/GenBank/DDBJ whole genome shotgun (WGS) entry which is preliminary data.</text>
</comment>
<evidence type="ECO:0000313" key="2">
    <source>
        <dbReference type="EMBL" id="KAA8497720.1"/>
    </source>
</evidence>
<reference evidence="4 5" key="2">
    <citation type="journal article" date="2023" name="Nature">
        <title>In situ structure of the red algal phycobilisome-PSII-PSI-LHC megacomplex.</title>
        <authorList>
            <person name="You X."/>
            <person name="Zhang X."/>
            <person name="Cheng J."/>
            <person name="Xiao Y."/>
            <person name="Ma J."/>
            <person name="Sun S."/>
            <person name="Zhang X."/>
            <person name="Wang H.W."/>
            <person name="Sui S.F."/>
        </authorList>
    </citation>
    <scope>STRUCTURE BY ELECTRON MICROSCOPY (3.30 ANGSTROMS)</scope>
</reference>
<accession>A0A5J4Z365</accession>
<organism evidence="2 3">
    <name type="scientific">Porphyridium purpureum</name>
    <name type="common">Red alga</name>
    <name type="synonym">Porphyridium cruentum</name>
    <dbReference type="NCBI Taxonomy" id="35688"/>
    <lineage>
        <taxon>Eukaryota</taxon>
        <taxon>Rhodophyta</taxon>
        <taxon>Bangiophyceae</taxon>
        <taxon>Porphyridiales</taxon>
        <taxon>Porphyridiaceae</taxon>
        <taxon>Porphyridium</taxon>
    </lineage>
</organism>
<dbReference type="EMDB" id="EMD-33618"/>
<dbReference type="OrthoDB" id="5979at2759"/>
<feature type="region of interest" description="Disordered" evidence="1">
    <location>
        <begin position="63"/>
        <end position="104"/>
    </location>
</feature>
<protein>
    <submittedName>
        <fullName evidence="2">Uncharacterized protein</fullName>
    </submittedName>
</protein>
<keyword evidence="4 5" id="KW-0002">3D-structure</keyword>
<proteinExistence type="evidence at protein level"/>
<evidence type="ECO:0000313" key="3">
    <source>
        <dbReference type="Proteomes" id="UP000324585"/>
    </source>
</evidence>